<evidence type="ECO:0008006" key="4">
    <source>
        <dbReference type="Google" id="ProtNLM"/>
    </source>
</evidence>
<feature type="transmembrane region" description="Helical" evidence="1">
    <location>
        <begin position="123"/>
        <end position="143"/>
    </location>
</feature>
<sequence>MTAPQTKKQIPLDTLLVTGLWYLLCLIGLLAILVLNEGKFTYTLDDPYIHLAVAEQIAAGHYGINSTEFSAPCSSPIWPFLLAPLARLSIGEYFPLVLNIVFGGLTAGILLKRARIVLPESMTGRVVVCWAILAGCNALGIVFNGMEHNLQLLAAIILVEGMVRITEGTAPGKWFWIAVIAGPLVRYENLALSAAACGLLLFTGRPKAAVIAGAAALAGLAAFSLFLHGLGLPAIPSSISAKSQFAKSGLVRAIQLTLENSLMGNRGVLLLLFTSALAVIGLAAGPKTARGKAALLLAGAGLLHAIFGTYGWFNRYESYIYGSTLFALFALAPLPESLVSRWRPVHSFAVALFALVISYPYLRALPQMPMAANNIYAQQFQMHRFATDWWKRPVAVNDLGWVSYRNDQHVLDLWGLGSKAALEARLGGKDPSWSWARTMAQEQNVGLVMVFESWVPAKTAGWFKVGELQLTGEAVSTASPLVGFFATSRELIPEIEAQLLDFRKTLPPGAQLVTRAEALAARSQGGAPPVQ</sequence>
<evidence type="ECO:0000256" key="1">
    <source>
        <dbReference type="SAM" id="Phobius"/>
    </source>
</evidence>
<keyword evidence="3" id="KW-1185">Reference proteome</keyword>
<organism evidence="2 3">
    <name type="scientific">Luteolibacter arcticus</name>
    <dbReference type="NCBI Taxonomy" id="1581411"/>
    <lineage>
        <taxon>Bacteria</taxon>
        <taxon>Pseudomonadati</taxon>
        <taxon>Verrucomicrobiota</taxon>
        <taxon>Verrucomicrobiia</taxon>
        <taxon>Verrucomicrobiales</taxon>
        <taxon>Verrucomicrobiaceae</taxon>
        <taxon>Luteolibacter</taxon>
    </lineage>
</organism>
<reference evidence="2 3" key="1">
    <citation type="submission" date="2022-10" db="EMBL/GenBank/DDBJ databases">
        <title>Luteolibacter arcticus strain CCTCC AB 2014275, whole genome shotgun sequencing project.</title>
        <authorList>
            <person name="Zhao G."/>
            <person name="Shen L."/>
        </authorList>
    </citation>
    <scope>NUCLEOTIDE SEQUENCE [LARGE SCALE GENOMIC DNA]</scope>
    <source>
        <strain evidence="2 3">CCTCC AB 2014275</strain>
    </source>
</reference>
<feature type="transmembrane region" description="Helical" evidence="1">
    <location>
        <begin position="209"/>
        <end position="230"/>
    </location>
</feature>
<keyword evidence="1" id="KW-0812">Transmembrane</keyword>
<dbReference type="RefSeq" id="WP_264488261.1">
    <property type="nucleotide sequence ID" value="NZ_JAPDDT010000007.1"/>
</dbReference>
<feature type="transmembrane region" description="Helical" evidence="1">
    <location>
        <begin position="319"/>
        <end position="338"/>
    </location>
</feature>
<evidence type="ECO:0000313" key="3">
    <source>
        <dbReference type="Proteomes" id="UP001320876"/>
    </source>
</evidence>
<gene>
    <name evidence="2" type="ORF">OKA05_16420</name>
</gene>
<feature type="transmembrane region" description="Helical" evidence="1">
    <location>
        <begin position="93"/>
        <end position="111"/>
    </location>
</feature>
<accession>A0ABT3GKV4</accession>
<keyword evidence="1" id="KW-0472">Membrane</keyword>
<feature type="transmembrane region" description="Helical" evidence="1">
    <location>
        <begin position="12"/>
        <end position="35"/>
    </location>
</feature>
<protein>
    <recommendedName>
        <fullName evidence="4">DUF2029 domain-containing protein</fullName>
    </recommendedName>
</protein>
<evidence type="ECO:0000313" key="2">
    <source>
        <dbReference type="EMBL" id="MCW1924153.1"/>
    </source>
</evidence>
<keyword evidence="1" id="KW-1133">Transmembrane helix</keyword>
<name>A0ABT3GKV4_9BACT</name>
<feature type="transmembrane region" description="Helical" evidence="1">
    <location>
        <begin position="267"/>
        <end position="286"/>
    </location>
</feature>
<feature type="transmembrane region" description="Helical" evidence="1">
    <location>
        <begin position="345"/>
        <end position="362"/>
    </location>
</feature>
<feature type="transmembrane region" description="Helical" evidence="1">
    <location>
        <begin position="293"/>
        <end position="313"/>
    </location>
</feature>
<comment type="caution">
    <text evidence="2">The sequence shown here is derived from an EMBL/GenBank/DDBJ whole genome shotgun (WGS) entry which is preliminary data.</text>
</comment>
<proteinExistence type="predicted"/>
<dbReference type="Proteomes" id="UP001320876">
    <property type="component" value="Unassembled WGS sequence"/>
</dbReference>
<dbReference type="EMBL" id="JAPDDT010000007">
    <property type="protein sequence ID" value="MCW1924153.1"/>
    <property type="molecule type" value="Genomic_DNA"/>
</dbReference>